<gene>
    <name evidence="1" type="ORF">FHS76_004209</name>
</gene>
<evidence type="ECO:0000313" key="1">
    <source>
        <dbReference type="EMBL" id="MBB5704292.1"/>
    </source>
</evidence>
<dbReference type="InterPro" id="IPR006944">
    <property type="entry name" value="Phage/GTA_portal"/>
</dbReference>
<dbReference type="EMBL" id="JACIJG010000027">
    <property type="protein sequence ID" value="MBB5704292.1"/>
    <property type="molecule type" value="Genomic_DNA"/>
</dbReference>
<dbReference type="AlphaFoldDB" id="A0A7W9ENB3"/>
<comment type="caution">
    <text evidence="1">The sequence shown here is derived from an EMBL/GenBank/DDBJ whole genome shotgun (WGS) entry which is preliminary data.</text>
</comment>
<dbReference type="NCBIfam" id="TIGR01537">
    <property type="entry name" value="portal_HK97"/>
    <property type="match status" value="1"/>
</dbReference>
<protein>
    <submittedName>
        <fullName evidence="1">HK97 family phage portal protein</fullName>
    </submittedName>
</protein>
<proteinExistence type="predicted"/>
<evidence type="ECO:0000313" key="2">
    <source>
        <dbReference type="Proteomes" id="UP000555546"/>
    </source>
</evidence>
<dbReference type="RefSeq" id="WP_183657507.1">
    <property type="nucleotide sequence ID" value="NZ_JACIJG010000027.1"/>
</dbReference>
<dbReference type="InterPro" id="IPR006427">
    <property type="entry name" value="Portal_HK97"/>
</dbReference>
<organism evidence="1 2">
    <name type="scientific">Brucella daejeonensis</name>
    <dbReference type="NCBI Taxonomy" id="659015"/>
    <lineage>
        <taxon>Bacteria</taxon>
        <taxon>Pseudomonadati</taxon>
        <taxon>Pseudomonadota</taxon>
        <taxon>Alphaproteobacteria</taxon>
        <taxon>Hyphomicrobiales</taxon>
        <taxon>Brucellaceae</taxon>
        <taxon>Brucella/Ochrobactrum group</taxon>
        <taxon>Brucella</taxon>
    </lineage>
</organism>
<dbReference type="Pfam" id="PF04860">
    <property type="entry name" value="Phage_portal"/>
    <property type="match status" value="1"/>
</dbReference>
<dbReference type="Proteomes" id="UP000555546">
    <property type="component" value="Unassembled WGS sequence"/>
</dbReference>
<sequence length="441" mass="49209">MKIFGWEIGRAKSLSQPTANRGGWLPIIRESFSGAWQQNVEINRDLALTYFAVFSCMTLIASDISKLRVKLMQRGEGGIWQETSNPAYDPVLRKPNSIQTRIQFFENWLLSKLSNGNAYILKRRDGRGVVTALYVLDPQRVQPLVSESGDVFYRLSTDNISGIEQDVTVPAREIIHDRYNCLFHPLIGLSPLTAAGLAAMQGMAIQSDSTNFFANKGVPSGILTAPGEISQVTADRLKTEWQANYSGKNSGKVAVLGDSLDFKAMAFNATDSQLIEQLKWSAEMVCSTFHVPPYKIGIGQMPTYNNIQALNIEYYSQGLQKLIEDAEICLDEGLGMKDGIGTEFDLDGLWRMDSKTQMEVLEQAKSVMTLDERRRRIDLPKMKTGGDTVYLQQQDHSLEAIAARDKQLIEQADNPQQPANDNPVQAEADKAMIEILKGFNR</sequence>
<keyword evidence="2" id="KW-1185">Reference proteome</keyword>
<reference evidence="1 2" key="1">
    <citation type="submission" date="2020-08" db="EMBL/GenBank/DDBJ databases">
        <title>Genomic Encyclopedia of Type Strains, Phase IV (KMG-IV): sequencing the most valuable type-strain genomes for metagenomic binning, comparative biology and taxonomic classification.</title>
        <authorList>
            <person name="Goeker M."/>
        </authorList>
    </citation>
    <scope>NUCLEOTIDE SEQUENCE [LARGE SCALE GENOMIC DNA]</scope>
    <source>
        <strain evidence="1 2">DSM 26944</strain>
    </source>
</reference>
<name>A0A7W9ENB3_9HYPH</name>
<accession>A0A7W9ENB3</accession>